<protein>
    <submittedName>
        <fullName evidence="3">Pilus assembly protein</fullName>
    </submittedName>
</protein>
<dbReference type="EMBL" id="JAMSHT010000001">
    <property type="protein sequence ID" value="MCM8557961.1"/>
    <property type="molecule type" value="Genomic_DNA"/>
</dbReference>
<name>A0A9X2EI73_9SPHN</name>
<dbReference type="RefSeq" id="WP_252114483.1">
    <property type="nucleotide sequence ID" value="NZ_JAMSHT010000001.1"/>
</dbReference>
<keyword evidence="4" id="KW-1185">Reference proteome</keyword>
<accession>A0A9X2EI73</accession>
<dbReference type="Pfam" id="PF07811">
    <property type="entry name" value="TadE"/>
    <property type="match status" value="1"/>
</dbReference>
<sequence length="205" mass="21643">MKQLRNLWRATSGASAAEFALVLPILLFFLLGIVDVGRAMFEMNEAKKATQVGVRTAVVTKPVAPGLFTASYLNTVVGTNPALTQGDRIPRGALGLVTCTSTTCTCTTAPCPTLGTYDTAAWNVIVDRMQQIYAPIEDGQVRVRYSGSGLGYAGDPNGPDLSPDVTVAIENLQFRPISFFGLGTITLPGLQTSLTAEDLNGAVSN</sequence>
<proteinExistence type="predicted"/>
<dbReference type="AlphaFoldDB" id="A0A9X2EI73"/>
<organism evidence="3 4">
    <name type="scientific">Sphingomicrobium sediminis</name>
    <dbReference type="NCBI Taxonomy" id="2950949"/>
    <lineage>
        <taxon>Bacteria</taxon>
        <taxon>Pseudomonadati</taxon>
        <taxon>Pseudomonadota</taxon>
        <taxon>Alphaproteobacteria</taxon>
        <taxon>Sphingomonadales</taxon>
        <taxon>Sphingomonadaceae</taxon>
        <taxon>Sphingomicrobium</taxon>
    </lineage>
</organism>
<evidence type="ECO:0000313" key="4">
    <source>
        <dbReference type="Proteomes" id="UP001155128"/>
    </source>
</evidence>
<keyword evidence="1" id="KW-0472">Membrane</keyword>
<keyword evidence="1" id="KW-1133">Transmembrane helix</keyword>
<evidence type="ECO:0000313" key="3">
    <source>
        <dbReference type="EMBL" id="MCM8557961.1"/>
    </source>
</evidence>
<gene>
    <name evidence="3" type="ORF">NDO55_09025</name>
</gene>
<comment type="caution">
    <text evidence="3">The sequence shown here is derived from an EMBL/GenBank/DDBJ whole genome shotgun (WGS) entry which is preliminary data.</text>
</comment>
<evidence type="ECO:0000259" key="2">
    <source>
        <dbReference type="Pfam" id="PF07811"/>
    </source>
</evidence>
<keyword evidence="1" id="KW-0812">Transmembrane</keyword>
<evidence type="ECO:0000256" key="1">
    <source>
        <dbReference type="SAM" id="Phobius"/>
    </source>
</evidence>
<feature type="domain" description="TadE-like" evidence="2">
    <location>
        <begin position="13"/>
        <end position="55"/>
    </location>
</feature>
<dbReference type="Proteomes" id="UP001155128">
    <property type="component" value="Unassembled WGS sequence"/>
</dbReference>
<dbReference type="InterPro" id="IPR012495">
    <property type="entry name" value="TadE-like_dom"/>
</dbReference>
<feature type="transmembrane region" description="Helical" evidence="1">
    <location>
        <begin position="20"/>
        <end position="41"/>
    </location>
</feature>
<reference evidence="3" key="1">
    <citation type="submission" date="2022-06" db="EMBL/GenBank/DDBJ databases">
        <title>Sphingomicrobium sedimins sp. nov., a marine bacterium isolated from tidal flat.</title>
        <authorList>
            <person name="Kim C.-H."/>
            <person name="Yoo Y."/>
            <person name="Kim J.-J."/>
        </authorList>
    </citation>
    <scope>NUCLEOTIDE SEQUENCE</scope>
    <source>
        <strain evidence="3">GRR-S6-50</strain>
    </source>
</reference>